<accession>A0A1R3WQA9</accession>
<dbReference type="PANTHER" id="PTHR30441">
    <property type="entry name" value="DUF748 DOMAIN-CONTAINING PROTEIN"/>
    <property type="match status" value="1"/>
</dbReference>
<reference evidence="2 3" key="1">
    <citation type="submission" date="2017-01" db="EMBL/GenBank/DDBJ databases">
        <authorList>
            <person name="Mah S.A."/>
            <person name="Swanson W.J."/>
            <person name="Moy G.W."/>
            <person name="Vacquier V.D."/>
        </authorList>
    </citation>
    <scope>NUCLEOTIDE SEQUENCE [LARGE SCALE GENOMIC DNA]</scope>
    <source>
        <strain evidence="2 3">DSM 21219</strain>
    </source>
</reference>
<sequence length="655" mass="69214">MRLLVRLIGALLVAVLLLGAGLVALPFVLPGEKVARIAVDQIRARTGRELSIAGDVSFTYWPVLGVTTGPVRFANADWAGAEPMLSADALTLGLSAPDLLRGVVRITEITAARPVLNLATREDGRGNWEFGAERSAGAAETTPSASGGGGAVAFPVLEKLNLADARITWAPADGERVVLDGTDLALDWPDQSGPAQIRAVLYPHGTMVSLKAQIERLDRFLTGEETPLALQAETADGTIGFDGRARMSGAAAGHLSIDARDTARLLAALAGEGGELPRMLGDSARIAADVSYHPEGRIGLKQIVADLGGTSLSGSLDVVLGARPRIKGQIATGVLDLRGLGTGGDEGADTGQKDKSGGWSQDRIDAGALSLVDADLDFSTEGVRTDTTDIGRLRGRLALENARAVLDIAEAQVFDGIVTGQLVANNRSGFSLRADVAASRIDMQKALRDLAGVKRLSGRGEARIEVLASGSSEAALMNSLSGSGSIAMAEGVISGFDLDRLTRGGDPGSGTTVFDSLNASFTIRDGDLFNDDLELNLPNYRTEGEGRIGIGARDLDYVITPIALRANAGEGLRIPIRFKGSWDDPKIRPDVKAVIEQGTGMSREELETRAKDKLREKLEKELRMQPDDNRDPVDALKDRLEDEARKGLLKLFGDR</sequence>
<gene>
    <name evidence="2" type="ORF">SAMN05421849_1249</name>
</gene>
<dbReference type="Pfam" id="PF05170">
    <property type="entry name" value="AsmA"/>
    <property type="match status" value="2"/>
</dbReference>
<dbReference type="EMBL" id="FTPS01000001">
    <property type="protein sequence ID" value="SIT80078.1"/>
    <property type="molecule type" value="Genomic_DNA"/>
</dbReference>
<dbReference type="STRING" id="515897.SAMN05421849_1249"/>
<feature type="domain" description="AsmA" evidence="1">
    <location>
        <begin position="9"/>
        <end position="140"/>
    </location>
</feature>
<dbReference type="Proteomes" id="UP000192455">
    <property type="component" value="Unassembled WGS sequence"/>
</dbReference>
<proteinExistence type="predicted"/>
<dbReference type="AlphaFoldDB" id="A0A1R3WQA9"/>
<dbReference type="GO" id="GO:0005886">
    <property type="term" value="C:plasma membrane"/>
    <property type="evidence" value="ECO:0007669"/>
    <property type="project" value="TreeGrafter"/>
</dbReference>
<evidence type="ECO:0000313" key="3">
    <source>
        <dbReference type="Proteomes" id="UP000192455"/>
    </source>
</evidence>
<dbReference type="OrthoDB" id="5439561at2"/>
<dbReference type="RefSeq" id="WP_076648699.1">
    <property type="nucleotide sequence ID" value="NZ_FTPS01000001.1"/>
</dbReference>
<organism evidence="2 3">
    <name type="scientific">Pontibaca methylaminivorans</name>
    <dbReference type="NCBI Taxonomy" id="515897"/>
    <lineage>
        <taxon>Bacteria</taxon>
        <taxon>Pseudomonadati</taxon>
        <taxon>Pseudomonadota</taxon>
        <taxon>Alphaproteobacteria</taxon>
        <taxon>Rhodobacterales</taxon>
        <taxon>Roseobacteraceae</taxon>
        <taxon>Pontibaca</taxon>
    </lineage>
</organism>
<name>A0A1R3WQA9_9RHOB</name>
<dbReference type="InterPro" id="IPR007844">
    <property type="entry name" value="AsmA"/>
</dbReference>
<evidence type="ECO:0000259" key="1">
    <source>
        <dbReference type="Pfam" id="PF05170"/>
    </source>
</evidence>
<dbReference type="GO" id="GO:0090313">
    <property type="term" value="P:regulation of protein targeting to membrane"/>
    <property type="evidence" value="ECO:0007669"/>
    <property type="project" value="TreeGrafter"/>
</dbReference>
<protein>
    <submittedName>
        <fullName evidence="2">AsmA protein</fullName>
    </submittedName>
</protein>
<dbReference type="PANTHER" id="PTHR30441:SF4">
    <property type="entry name" value="PROTEIN ASMA"/>
    <property type="match status" value="1"/>
</dbReference>
<keyword evidence="3" id="KW-1185">Reference proteome</keyword>
<evidence type="ECO:0000313" key="2">
    <source>
        <dbReference type="EMBL" id="SIT80078.1"/>
    </source>
</evidence>
<dbReference type="InterPro" id="IPR052894">
    <property type="entry name" value="AsmA-related"/>
</dbReference>
<feature type="domain" description="AsmA" evidence="1">
    <location>
        <begin position="358"/>
        <end position="530"/>
    </location>
</feature>